<dbReference type="Pfam" id="PF03237">
    <property type="entry name" value="Terminase_6N"/>
    <property type="match status" value="1"/>
</dbReference>
<proteinExistence type="predicted"/>
<dbReference type="InterPro" id="IPR027417">
    <property type="entry name" value="P-loop_NTPase"/>
</dbReference>
<name>A0A8S5LCK7_9CAUD</name>
<dbReference type="NCBIfam" id="TIGR01547">
    <property type="entry name" value="phage_term_2"/>
    <property type="match status" value="1"/>
</dbReference>
<dbReference type="Gene3D" id="3.40.50.300">
    <property type="entry name" value="P-loop containing nucleotide triphosphate hydrolases"/>
    <property type="match status" value="1"/>
</dbReference>
<evidence type="ECO:0000313" key="1">
    <source>
        <dbReference type="EMBL" id="DAD67741.1"/>
    </source>
</evidence>
<protein>
    <submittedName>
        <fullName evidence="1">Large terminase</fullName>
    </submittedName>
</protein>
<reference evidence="1" key="1">
    <citation type="journal article" date="2021" name="Proc. Natl. Acad. Sci. U.S.A.">
        <title>A Catalog of Tens of Thousands of Viruses from Human Metagenomes Reveals Hidden Associations with Chronic Diseases.</title>
        <authorList>
            <person name="Tisza M.J."/>
            <person name="Buck C.B."/>
        </authorList>
    </citation>
    <scope>NUCLEOTIDE SEQUENCE</scope>
    <source>
        <strain evidence="1">Ctngn1</strain>
    </source>
</reference>
<dbReference type="EMBL" id="BK014685">
    <property type="protein sequence ID" value="DAD67741.1"/>
    <property type="molecule type" value="Genomic_DNA"/>
</dbReference>
<dbReference type="InterPro" id="IPR006437">
    <property type="entry name" value="Phage_terminase_lsu"/>
</dbReference>
<dbReference type="Gene3D" id="3.30.420.280">
    <property type="match status" value="1"/>
</dbReference>
<sequence>MRFPYTHYDALICDGAVRSGKTSIMSLSFFLWAMGNFDGRNFAFCGKSVGAVERNIVTPLLSIVYLRRNFDIRYNRSAHMITARRGNRVNRFYLFGGKDESSYMLIQGVTLAGVLLDEVALMPRSFVEQALARCSVSGAKMWFNCNPENPLHWFRQEWILKAPEKNALHLHFLMDDNPSLDEKTRERFRTMYSGVFYQRYILGLWVMSEGLIYDMFDLTENTYRKEISSLPYSHERYIACDYGTTNPCVFLDIYDNGEEVRVDREYRWDSRKEHRQKTDEEYADDFLRFMGDRPATVLVDPSAASFIVALRQRGVYVQEADNDVLDGIRKTSVLFQRRVLKINERCTGLIDELGTYMWDDKAAIRGEEKPVKQQDHGPDALRYFVNYLSDWRFE</sequence>
<accession>A0A8S5LCK7</accession>
<organism evidence="1">
    <name type="scientific">Myoviridae sp. ctngn1</name>
    <dbReference type="NCBI Taxonomy" id="2823551"/>
    <lineage>
        <taxon>Viruses</taxon>
        <taxon>Duplodnaviria</taxon>
        <taxon>Heunggongvirae</taxon>
        <taxon>Uroviricota</taxon>
        <taxon>Caudoviricetes</taxon>
    </lineage>
</organism>